<feature type="chain" id="PRO_5015637915" evidence="1">
    <location>
        <begin position="20"/>
        <end position="140"/>
    </location>
</feature>
<dbReference type="AlphaFoldDB" id="A0A2T9YAW1"/>
<name>A0A2T9YAW1_9FUNG</name>
<feature type="signal peptide" evidence="1">
    <location>
        <begin position="1"/>
        <end position="19"/>
    </location>
</feature>
<reference evidence="2 3" key="1">
    <citation type="journal article" date="2018" name="MBio">
        <title>Comparative Genomics Reveals the Core Gene Toolbox for the Fungus-Insect Symbiosis.</title>
        <authorList>
            <person name="Wang Y."/>
            <person name="Stata M."/>
            <person name="Wang W."/>
            <person name="Stajich J.E."/>
            <person name="White M.M."/>
            <person name="Moncalvo J.M."/>
        </authorList>
    </citation>
    <scope>NUCLEOTIDE SEQUENCE [LARGE SCALE GENOMIC DNA]</scope>
    <source>
        <strain evidence="2 3">AUS-77-4</strain>
    </source>
</reference>
<protein>
    <submittedName>
        <fullName evidence="2">Uncharacterized protein</fullName>
    </submittedName>
</protein>
<keyword evidence="1" id="KW-0732">Signal</keyword>
<evidence type="ECO:0000313" key="3">
    <source>
        <dbReference type="Proteomes" id="UP000245699"/>
    </source>
</evidence>
<feature type="non-terminal residue" evidence="2">
    <location>
        <position position="140"/>
    </location>
</feature>
<comment type="caution">
    <text evidence="2">The sequence shown here is derived from an EMBL/GenBank/DDBJ whole genome shotgun (WGS) entry which is preliminary data.</text>
</comment>
<proteinExistence type="predicted"/>
<keyword evidence="3" id="KW-1185">Reference proteome</keyword>
<evidence type="ECO:0000256" key="1">
    <source>
        <dbReference type="SAM" id="SignalP"/>
    </source>
</evidence>
<gene>
    <name evidence="2" type="ORF">BB559_005092</name>
</gene>
<dbReference type="EMBL" id="MBFT01000542">
    <property type="protein sequence ID" value="PVU89449.1"/>
    <property type="molecule type" value="Genomic_DNA"/>
</dbReference>
<sequence length="140" mass="14872">MKISAVSFGLALLYQISASAVVKRDYSTTEDCDELYSDYPVKSTSTTKTTPVYPTATSTTSTPVYPSVVTVTTIPTCTTTSVYPSVVTVTTTPICTTTSVYPSVITVTSTPICTTTPVVPTTSTKPVRVTKTVYVTKCKP</sequence>
<accession>A0A2T9YAW1</accession>
<organism evidence="2 3">
    <name type="scientific">Furculomyces boomerangus</name>
    <dbReference type="NCBI Taxonomy" id="61424"/>
    <lineage>
        <taxon>Eukaryota</taxon>
        <taxon>Fungi</taxon>
        <taxon>Fungi incertae sedis</taxon>
        <taxon>Zoopagomycota</taxon>
        <taxon>Kickxellomycotina</taxon>
        <taxon>Harpellomycetes</taxon>
        <taxon>Harpellales</taxon>
        <taxon>Harpellaceae</taxon>
        <taxon>Furculomyces</taxon>
    </lineage>
</organism>
<evidence type="ECO:0000313" key="2">
    <source>
        <dbReference type="EMBL" id="PVU89449.1"/>
    </source>
</evidence>
<dbReference type="Proteomes" id="UP000245699">
    <property type="component" value="Unassembled WGS sequence"/>
</dbReference>